<evidence type="ECO:0000256" key="6">
    <source>
        <dbReference type="ARBA" id="ARBA00023273"/>
    </source>
</evidence>
<keyword evidence="6" id="KW-0966">Cell projection</keyword>
<evidence type="ECO:0000256" key="3">
    <source>
        <dbReference type="ARBA" id="ARBA00022490"/>
    </source>
</evidence>
<dbReference type="InterPro" id="IPR008962">
    <property type="entry name" value="PapD-like_sf"/>
</dbReference>
<evidence type="ECO:0000259" key="10">
    <source>
        <dbReference type="Pfam" id="PF24507"/>
    </source>
</evidence>
<dbReference type="InterPro" id="IPR056305">
    <property type="entry name" value="Ig_CFAP65_10th"/>
</dbReference>
<dbReference type="InterPro" id="IPR056344">
    <property type="entry name" value="Ig_CFAP65-like_9th"/>
</dbReference>
<dbReference type="SUPFAM" id="SSF49354">
    <property type="entry name" value="PapD-like"/>
    <property type="match status" value="1"/>
</dbReference>
<dbReference type="eggNOG" id="ENOG502QSJW">
    <property type="taxonomic scope" value="Eukaryota"/>
</dbReference>
<keyword evidence="15" id="KW-1185">Reference proteome</keyword>
<dbReference type="InterPro" id="IPR053879">
    <property type="entry name" value="HYDIN_VesB_CFA65-like_Ig"/>
</dbReference>
<organism evidence="14 15">
    <name type="scientific">Myotis brandtii</name>
    <name type="common">Brandt's bat</name>
    <dbReference type="NCBI Taxonomy" id="109478"/>
    <lineage>
        <taxon>Eukaryota</taxon>
        <taxon>Metazoa</taxon>
        <taxon>Chordata</taxon>
        <taxon>Craniata</taxon>
        <taxon>Vertebrata</taxon>
        <taxon>Euteleostomi</taxon>
        <taxon>Mammalia</taxon>
        <taxon>Eutheria</taxon>
        <taxon>Laurasiatheria</taxon>
        <taxon>Chiroptera</taxon>
        <taxon>Yangochiroptera</taxon>
        <taxon>Vespertilionidae</taxon>
        <taxon>Myotis</taxon>
    </lineage>
</organism>
<dbReference type="InterPro" id="IPR057467">
    <property type="entry name" value="Ig_CFAP65_8th"/>
</dbReference>
<accession>S7NLM1</accession>
<reference evidence="14 15" key="1">
    <citation type="journal article" date="2013" name="Nat. Commun.">
        <title>Genome analysis reveals insights into physiology and longevity of the Brandt's bat Myotis brandtii.</title>
        <authorList>
            <person name="Seim I."/>
            <person name="Fang X."/>
            <person name="Xiong Z."/>
            <person name="Lobanov A.V."/>
            <person name="Huang Z."/>
            <person name="Ma S."/>
            <person name="Feng Y."/>
            <person name="Turanov A.A."/>
            <person name="Zhu Y."/>
            <person name="Lenz T.L."/>
            <person name="Gerashchenko M.V."/>
            <person name="Fan D."/>
            <person name="Hee Yim S."/>
            <person name="Yao X."/>
            <person name="Jordan D."/>
            <person name="Xiong Y."/>
            <person name="Ma Y."/>
            <person name="Lyapunov A.N."/>
            <person name="Chen G."/>
            <person name="Kulakova O.I."/>
            <person name="Sun Y."/>
            <person name="Lee S.G."/>
            <person name="Bronson R.T."/>
            <person name="Moskalev A.A."/>
            <person name="Sunyaev S.R."/>
            <person name="Zhang G."/>
            <person name="Krogh A."/>
            <person name="Wang J."/>
            <person name="Gladyshev V.N."/>
        </authorList>
    </citation>
    <scope>NUCLEOTIDE SEQUENCE [LARGE SCALE GENOMIC DNA]</scope>
</reference>
<comment type="subcellular location">
    <subcellularLocation>
        <location evidence="1">Cell projection</location>
        <location evidence="1">Cilium</location>
        <location evidence="1">Flagellum</location>
    </subcellularLocation>
    <subcellularLocation>
        <location evidence="2">Cytoplasm</location>
    </subcellularLocation>
</comment>
<gene>
    <name evidence="14" type="ORF">D623_10032922</name>
</gene>
<dbReference type="Pfam" id="PF25249">
    <property type="entry name" value="Ig_CFAP65_7th"/>
    <property type="match status" value="1"/>
</dbReference>
<evidence type="ECO:0000259" key="9">
    <source>
        <dbReference type="Pfam" id="PF24291"/>
    </source>
</evidence>
<dbReference type="EMBL" id="KE164532">
    <property type="protein sequence ID" value="EPQ18444.1"/>
    <property type="molecule type" value="Genomic_DNA"/>
</dbReference>
<dbReference type="GO" id="GO:0005737">
    <property type="term" value="C:cytoplasm"/>
    <property type="evidence" value="ECO:0007669"/>
    <property type="project" value="UniProtKB-SubCell"/>
</dbReference>
<dbReference type="InterPro" id="IPR013783">
    <property type="entry name" value="Ig-like_fold"/>
</dbReference>
<evidence type="ECO:0000259" key="11">
    <source>
        <dbReference type="Pfam" id="PF24816"/>
    </source>
</evidence>
<name>S7NLM1_MYOBR</name>
<feature type="domain" description="CFAP65 fourth Ig-like" evidence="10">
    <location>
        <begin position="391"/>
        <end position="484"/>
    </location>
</feature>
<dbReference type="InterPro" id="IPR057470">
    <property type="entry name" value="Ig_CFAP65_7th"/>
</dbReference>
<evidence type="ECO:0000313" key="15">
    <source>
        <dbReference type="Proteomes" id="UP000052978"/>
    </source>
</evidence>
<dbReference type="Pfam" id="PF25248">
    <property type="entry name" value="Ig_CFAP65_8th"/>
    <property type="match status" value="1"/>
</dbReference>
<evidence type="ECO:0000259" key="13">
    <source>
        <dbReference type="Pfam" id="PF25249"/>
    </source>
</evidence>
<dbReference type="PANTHER" id="PTHR46127:SF1">
    <property type="entry name" value="CILIA- AND FLAGELLA-ASSOCIATED PROTEIN 65"/>
    <property type="match status" value="1"/>
</dbReference>
<dbReference type="InterPro" id="IPR058536">
    <property type="entry name" value="Ig_CFAP65_4th"/>
</dbReference>
<dbReference type="PANTHER" id="PTHR46127">
    <property type="entry name" value="CILIA- AND FLAGELLA-ASSOCIATED PROTEIN 65"/>
    <property type="match status" value="1"/>
</dbReference>
<keyword evidence="7" id="KW-0472">Membrane</keyword>
<evidence type="ECO:0000256" key="5">
    <source>
        <dbReference type="ARBA" id="ARBA00023069"/>
    </source>
</evidence>
<dbReference type="Pfam" id="PF22544">
    <property type="entry name" value="HYDIN_VesB_CFA65-like_Ig"/>
    <property type="match status" value="1"/>
</dbReference>
<feature type="domain" description="CFAP65 seventh Ig-like" evidence="13">
    <location>
        <begin position="803"/>
        <end position="874"/>
    </location>
</feature>
<evidence type="ECO:0000256" key="4">
    <source>
        <dbReference type="ARBA" id="ARBA00022846"/>
    </source>
</evidence>
<evidence type="ECO:0000259" key="12">
    <source>
        <dbReference type="Pfam" id="PF25248"/>
    </source>
</evidence>
<evidence type="ECO:0000313" key="14">
    <source>
        <dbReference type="EMBL" id="EPQ18444.1"/>
    </source>
</evidence>
<dbReference type="Pfam" id="PF24816">
    <property type="entry name" value="Ig_CFAP65__9th"/>
    <property type="match status" value="1"/>
</dbReference>
<dbReference type="GO" id="GO:0007288">
    <property type="term" value="P:sperm axoneme assembly"/>
    <property type="evidence" value="ECO:0007669"/>
    <property type="project" value="TreeGrafter"/>
</dbReference>
<feature type="domain" description="CFAP65 eight Ig-like" evidence="12">
    <location>
        <begin position="910"/>
        <end position="960"/>
    </location>
</feature>
<dbReference type="Pfam" id="PF24507">
    <property type="entry name" value="Ig_CFAP65_4th"/>
    <property type="match status" value="1"/>
</dbReference>
<feature type="domain" description="HYDIN/VesB/CFA65-like Ig-like" evidence="8">
    <location>
        <begin position="173"/>
        <end position="258"/>
    </location>
</feature>
<dbReference type="Gene3D" id="2.60.40.10">
    <property type="entry name" value="Immunoglobulins"/>
    <property type="match status" value="7"/>
</dbReference>
<dbReference type="Pfam" id="PF24291">
    <property type="entry name" value="Ig_CFAP65"/>
    <property type="match status" value="1"/>
</dbReference>
<evidence type="ECO:0000256" key="7">
    <source>
        <dbReference type="SAM" id="Phobius"/>
    </source>
</evidence>
<protein>
    <submittedName>
        <fullName evidence="14">Coiled-coil domain-containing protein 108</fullName>
    </submittedName>
</protein>
<dbReference type="Proteomes" id="UP000052978">
    <property type="component" value="Unassembled WGS sequence"/>
</dbReference>
<evidence type="ECO:0000256" key="2">
    <source>
        <dbReference type="ARBA" id="ARBA00004496"/>
    </source>
</evidence>
<keyword evidence="7" id="KW-1133">Transmembrane helix</keyword>
<sequence>MTSTSYLSTSTTAIPTVTGSSIAMSVCSSSSNVSARVSPHPGQPTSSRDTQVCFSKKDKVKKKVIWGIEVAEELLWKGWELGKEITKNLVLRNLSLKIQKMKYRPPKTKFFFTAMPQTIFLSPGITLTLPIIFRPLEEKEYMDQLWFEKEEGKFFVDLRATLPCHNLICPPSLQLPMCAMGDMAEAWFCLDNVGDLPTFFTWEFSSPFQMLPSTGLLQPGQACQIKVTFQPLMAIIYEVQATCWYGEGSKQKSSIQLQAAGKCAQLLVSIKGPEDQDVEGFQKVLHFGSVAVGCTAERQIKLYNPSVVSAPFRIEVAQDVLPKDQAFSCPTAYGIVPPGKKKCVSVFFHPKTLDVRTMDYVTVMPSGCASQTLVKVVGFCRGPDVSLQHYCINFSWIHLGERSEQSLWIENKSDCTAHFQFAIDCQESVFSIRPTFGTLVGKARMTLLCAFQPTHPIIYFRRVACLIHHQDPLFLDLIGTCHSDSTKPAILKPQHLVWYRTHLARGLTLYPPDILGQMLSEKKLEQDKNGALMIPMEDLEDVPAPQYPIIPPMTEYFFDGTKDLAIFPPPVSLEPVEVDFGACTGPEDPNPVPLCLVNHTKGRITVVWTHRSNCPFWVTPETCDVPPLKSTAMRLHFHPPHPNSLYVVELEAFAIYKVLQSFNNIEEDCTVCPSWCLTLRAQGHSYCAGLEHHIPQYSLDAPQLFPAVSPSEASYRSLLLTNKGSLLLTFNLTPKSSPDISLRPSSGLLAPGAHQIFLICTYPKGNAWKQHIFYFQFNFCPQYLKEVSIQSREEPLQLKLDTSKSIFFKPTRVGCSSTSLFTFHNPSRLPREFEWRVSQQYRKMLTAQPARGLIQPNESLTLTWTFSPLEETKYLFRVGVWVWEAGLPSNAKPPTTIHYIIRLVGMGITSTISAKEKELDFGNVVVNNQQSRFLVLQNEGNCTLDYRLFLEQHSPESISNDPLDNNIGEKRELCRVFLTAVYPLLSVLDVCSLGSAEGITPRHLWYLFSLDLLNSYLERDPTPGELMYKVPTRHSTSPIAPVYTPLKLDFNFGVATIEAPPSVVLLALKNSGVVPLDWAFLFPSDLQIDLELWAEQTEFDSTELHHMRVQDNCIFSISPKTGSLSPGQEQVVELKYSHLFISTDRLPVLFKVSHGREILINFIGVTVNLEQKYVHFTSTIHQFIPVRIGDTLPPRQIYELYNGGSVPVTYEVQTDILLQVQAKNFDHPIFCCLNPEGEIQPGTTAQILWIFSPIEAKTYTVEVPIHILGWHSAKIQFQGVGYDPHALGDTAPFHNISSWDNSSTHSRLMAPGQDVFLSQSHVSLGNIPVQSKCSRLLFLNNSSKNETIVFAWQLKPLDFGEVSVSPMKGKVAPEETIPFVVTLKASVHASFYSMDLVCKVYRQDLLKEFQKELQEWQDEKVRQEVEFTITDRKVKTLPPIKKQQSFDPPTSWNLRIPKEETSWPCPQPPSPGMLYLGLTARAHAIDYFLDNFFSDFPRHFLYR</sequence>
<keyword evidence="3" id="KW-0963">Cytoplasm</keyword>
<evidence type="ECO:0000259" key="8">
    <source>
        <dbReference type="Pfam" id="PF22544"/>
    </source>
</evidence>
<feature type="domain" description="CFAP65-like ninth Ig-like" evidence="11">
    <location>
        <begin position="983"/>
        <end position="1164"/>
    </location>
</feature>
<dbReference type="GO" id="GO:0036126">
    <property type="term" value="C:sperm flagellum"/>
    <property type="evidence" value="ECO:0007669"/>
    <property type="project" value="TreeGrafter"/>
</dbReference>
<evidence type="ECO:0000256" key="1">
    <source>
        <dbReference type="ARBA" id="ARBA00004230"/>
    </source>
</evidence>
<keyword evidence="7" id="KW-0812">Transmembrane</keyword>
<dbReference type="InterPro" id="IPR052614">
    <property type="entry name" value="CFAP65"/>
</dbReference>
<proteinExistence type="predicted"/>
<keyword evidence="4" id="KW-0282">Flagellum</keyword>
<keyword evidence="5" id="KW-0969">Cilium</keyword>
<feature type="transmembrane region" description="Helical" evidence="7">
    <location>
        <begin position="110"/>
        <end position="133"/>
    </location>
</feature>
<feature type="domain" description="CFAP65 tenth Ig-like" evidence="9">
    <location>
        <begin position="1168"/>
        <end position="1286"/>
    </location>
</feature>